<feature type="compositionally biased region" description="Acidic residues" evidence="9">
    <location>
        <begin position="737"/>
        <end position="747"/>
    </location>
</feature>
<dbReference type="SUPFAM" id="SSF56601">
    <property type="entry name" value="beta-lactamase/transpeptidase-like"/>
    <property type="match status" value="1"/>
</dbReference>
<evidence type="ECO:0000256" key="3">
    <source>
        <dbReference type="ARBA" id="ARBA00022676"/>
    </source>
</evidence>
<evidence type="ECO:0000256" key="2">
    <source>
        <dbReference type="ARBA" id="ARBA00022670"/>
    </source>
</evidence>
<evidence type="ECO:0000259" key="11">
    <source>
        <dbReference type="Pfam" id="PF00905"/>
    </source>
</evidence>
<feature type="domain" description="Penicillin-binding protein transpeptidase" evidence="11">
    <location>
        <begin position="403"/>
        <end position="654"/>
    </location>
</feature>
<feature type="compositionally biased region" description="Low complexity" evidence="9">
    <location>
        <begin position="721"/>
        <end position="731"/>
    </location>
</feature>
<accession>A0ABX6A3U3</accession>
<evidence type="ECO:0000256" key="1">
    <source>
        <dbReference type="ARBA" id="ARBA00022645"/>
    </source>
</evidence>
<protein>
    <submittedName>
        <fullName evidence="13">Penicillin-binding protein</fullName>
    </submittedName>
</protein>
<keyword evidence="4" id="KW-0808">Transferase</keyword>
<dbReference type="Proteomes" id="UP000323865">
    <property type="component" value="Chromosome"/>
</dbReference>
<dbReference type="InterPro" id="IPR001460">
    <property type="entry name" value="PCN-bd_Tpept"/>
</dbReference>
<proteinExistence type="predicted"/>
<keyword evidence="5" id="KW-0378">Hydrolase</keyword>
<keyword evidence="10" id="KW-0472">Membrane</keyword>
<gene>
    <name evidence="13" type="ORF">FOB48_00945</name>
</gene>
<dbReference type="InterPro" id="IPR001264">
    <property type="entry name" value="Glyco_trans_51"/>
</dbReference>
<evidence type="ECO:0000256" key="7">
    <source>
        <dbReference type="ARBA" id="ARBA00034000"/>
    </source>
</evidence>
<feature type="compositionally biased region" description="Low complexity" evidence="9">
    <location>
        <begin position="21"/>
        <end position="33"/>
    </location>
</feature>
<dbReference type="PANTHER" id="PTHR32282">
    <property type="entry name" value="BINDING PROTEIN TRANSPEPTIDASE, PUTATIVE-RELATED"/>
    <property type="match status" value="1"/>
</dbReference>
<sequence length="801" mass="87348">MSDKTPKGTSRTRSSGKRAARAATTPAAASLSRSRTKPRPETTTRTPGRPSDAPPSTPRGNRRAKNKPKPTNLLNYPRAGREGFWRWWPSWRLLSAVFVLLFFAGIGFGAWLYATTDVPEPTDIAVAQTTRVYYSDGKTLLGEFSDLNRTILPADEIPDNVKEAVVASEDSTFYENRGISPKGIVRALVNNLSGGSRQGASTITQQYVENYYTGKVTSYTGKVREMIMAVKIDQELDKNEILSRYLNTIYFGRSAYGIEEAAQAYFGKSANELDDAEAALLVAVIPAPSAYDPAKNPEKAKALWQRVIDREVNETGTLTKEEADKLSFPETIEYKRQSSLRGTNGYLMMAVRKELEARGFDEDDIDTGGYTIVSTIDKHTQDSTVEVIANLPEDRPENNHVGTVSIDPSTGAIRALYGGEDYLKQQRNDATQSRMQAGSTFKAFTLVAALEEGYSLHSNWDASSPRTFKGWTVKNFNNASRGTVDLLTATRHSYNTPYAALNVDMGAEKTRDAAIKMGLSEKTPGLDDSPSNVLGSASPTMLELANAYSTIASGGIKRTPHIVEKVTNADGSHKYAYKDDGERVLKESTAINATVALQEPTSSRGSARIVNEKMDGRPVAGKTGTSSSFRSALFVGYTPQLVTAVGMFQPSADGRTEEPLTPFGPWEDMTGGGAPASIFADIMTSALDGQDEVDFPDEVDSEGKKKRKRKKRTHAPRRTTQPEAPAQPSEQPSEEPPATEEPSEEAPEPAPEPSEQPTPSSKPEKPKPEPEPSEKSKTPKVQPTRGNDKPVEPTATPKEPR</sequence>
<reference evidence="13 14" key="1">
    <citation type="submission" date="2019-09" db="EMBL/GenBank/DDBJ databases">
        <title>FDA dAtabase for Regulatory Grade micrObial Sequences (FDA-ARGOS): Supporting development and validation of Infectious Disease Dx tests.</title>
        <authorList>
            <person name="Sciortino C."/>
            <person name="Tallon L."/>
            <person name="Sadzewicz L."/>
            <person name="Vavikolanu K."/>
            <person name="Mehta A."/>
            <person name="Aluvathingal J."/>
            <person name="Nadendla S."/>
            <person name="Nandy P."/>
            <person name="Geyer C."/>
            <person name="Yan Y."/>
            <person name="Sichtig H."/>
        </authorList>
    </citation>
    <scope>NUCLEOTIDE SEQUENCE [LARGE SCALE GENOMIC DNA]</scope>
    <source>
        <strain evidence="13 14">FDAARGOS_640</strain>
    </source>
</reference>
<feature type="compositionally biased region" description="Basic residues" evidence="9">
    <location>
        <begin position="704"/>
        <end position="717"/>
    </location>
</feature>
<feature type="compositionally biased region" description="Basic and acidic residues" evidence="9">
    <location>
        <begin position="762"/>
        <end position="777"/>
    </location>
</feature>
<dbReference type="Pfam" id="PF00912">
    <property type="entry name" value="Transgly"/>
    <property type="match status" value="1"/>
</dbReference>
<dbReference type="Gene3D" id="3.40.710.10">
    <property type="entry name" value="DD-peptidase/beta-lactamase superfamily"/>
    <property type="match status" value="1"/>
</dbReference>
<feature type="region of interest" description="Disordered" evidence="9">
    <location>
        <begin position="690"/>
        <end position="801"/>
    </location>
</feature>
<evidence type="ECO:0000256" key="6">
    <source>
        <dbReference type="ARBA" id="ARBA00023268"/>
    </source>
</evidence>
<evidence type="ECO:0000256" key="8">
    <source>
        <dbReference type="ARBA" id="ARBA00049902"/>
    </source>
</evidence>
<name>A0ABX6A3U3_9MICO</name>
<dbReference type="InterPro" id="IPR012338">
    <property type="entry name" value="Beta-lactam/transpept-like"/>
</dbReference>
<keyword evidence="2" id="KW-0645">Protease</keyword>
<dbReference type="Pfam" id="PF00905">
    <property type="entry name" value="Transpeptidase"/>
    <property type="match status" value="1"/>
</dbReference>
<evidence type="ECO:0000259" key="12">
    <source>
        <dbReference type="Pfam" id="PF00912"/>
    </source>
</evidence>
<evidence type="ECO:0000256" key="5">
    <source>
        <dbReference type="ARBA" id="ARBA00022801"/>
    </source>
</evidence>
<evidence type="ECO:0000256" key="10">
    <source>
        <dbReference type="SAM" id="Phobius"/>
    </source>
</evidence>
<dbReference type="InterPro" id="IPR036950">
    <property type="entry name" value="PBP_transglycosylase"/>
</dbReference>
<organism evidence="13 14">
    <name type="scientific">Dermabacter vaginalis</name>
    <dbReference type="NCBI Taxonomy" id="1630135"/>
    <lineage>
        <taxon>Bacteria</taxon>
        <taxon>Bacillati</taxon>
        <taxon>Actinomycetota</taxon>
        <taxon>Actinomycetes</taxon>
        <taxon>Micrococcales</taxon>
        <taxon>Dermabacteraceae</taxon>
        <taxon>Dermabacter</taxon>
    </lineage>
</organism>
<evidence type="ECO:0000256" key="4">
    <source>
        <dbReference type="ARBA" id="ARBA00022679"/>
    </source>
</evidence>
<keyword evidence="10" id="KW-0812">Transmembrane</keyword>
<feature type="compositionally biased region" description="Acidic residues" evidence="9">
    <location>
        <begin position="690"/>
        <end position="700"/>
    </location>
</feature>
<evidence type="ECO:0000313" key="14">
    <source>
        <dbReference type="Proteomes" id="UP000323865"/>
    </source>
</evidence>
<comment type="catalytic activity">
    <reaction evidence="7">
        <text>Preferential cleavage: (Ac)2-L-Lys-D-Ala-|-D-Ala. Also transpeptidation of peptidyl-alanyl moieties that are N-acyl substituents of D-alanine.</text>
        <dbReference type="EC" id="3.4.16.4"/>
    </reaction>
</comment>
<feature type="region of interest" description="Disordered" evidence="9">
    <location>
        <begin position="652"/>
        <end position="676"/>
    </location>
</feature>
<dbReference type="EMBL" id="CP044108">
    <property type="protein sequence ID" value="QEU11011.1"/>
    <property type="molecule type" value="Genomic_DNA"/>
</dbReference>
<dbReference type="RefSeq" id="WP_150332447.1">
    <property type="nucleotide sequence ID" value="NZ_CP044108.1"/>
</dbReference>
<keyword evidence="3" id="KW-0328">Glycosyltransferase</keyword>
<evidence type="ECO:0000256" key="9">
    <source>
        <dbReference type="SAM" id="MobiDB-lite"/>
    </source>
</evidence>
<feature type="transmembrane region" description="Helical" evidence="10">
    <location>
        <begin position="93"/>
        <end position="114"/>
    </location>
</feature>
<feature type="compositionally biased region" description="Low complexity" evidence="9">
    <location>
        <begin position="41"/>
        <end position="51"/>
    </location>
</feature>
<feature type="domain" description="Glycosyl transferase family 51" evidence="12">
    <location>
        <begin position="140"/>
        <end position="310"/>
    </location>
</feature>
<keyword evidence="14" id="KW-1185">Reference proteome</keyword>
<dbReference type="SUPFAM" id="SSF53955">
    <property type="entry name" value="Lysozyme-like"/>
    <property type="match status" value="1"/>
</dbReference>
<feature type="region of interest" description="Disordered" evidence="9">
    <location>
        <begin position="1"/>
        <end position="75"/>
    </location>
</feature>
<dbReference type="InterPro" id="IPR023346">
    <property type="entry name" value="Lysozyme-like_dom_sf"/>
</dbReference>
<keyword evidence="6" id="KW-0511">Multifunctional enzyme</keyword>
<keyword evidence="10" id="KW-1133">Transmembrane helix</keyword>
<dbReference type="InterPro" id="IPR050396">
    <property type="entry name" value="Glycosyltr_51/Transpeptidase"/>
</dbReference>
<evidence type="ECO:0000313" key="13">
    <source>
        <dbReference type="EMBL" id="QEU11011.1"/>
    </source>
</evidence>
<dbReference type="PANTHER" id="PTHR32282:SF34">
    <property type="entry name" value="PENICILLIN-BINDING PROTEIN 1A"/>
    <property type="match status" value="1"/>
</dbReference>
<keyword evidence="1" id="KW-0121">Carboxypeptidase</keyword>
<dbReference type="Gene3D" id="1.10.3810.10">
    <property type="entry name" value="Biosynthetic peptidoglycan transglycosylase-like"/>
    <property type="match status" value="1"/>
</dbReference>
<comment type="catalytic activity">
    <reaction evidence="8">
        <text>[GlcNAc-(1-&gt;4)-Mur2Ac(oyl-L-Ala-gamma-D-Glu-L-Lys-D-Ala-D-Ala)](n)-di-trans,octa-cis-undecaprenyl diphosphate + beta-D-GlcNAc-(1-&gt;4)-Mur2Ac(oyl-L-Ala-gamma-D-Glu-L-Lys-D-Ala-D-Ala)-di-trans,octa-cis-undecaprenyl diphosphate = [GlcNAc-(1-&gt;4)-Mur2Ac(oyl-L-Ala-gamma-D-Glu-L-Lys-D-Ala-D-Ala)](n+1)-di-trans,octa-cis-undecaprenyl diphosphate + di-trans,octa-cis-undecaprenyl diphosphate + H(+)</text>
        <dbReference type="Rhea" id="RHEA:23708"/>
        <dbReference type="Rhea" id="RHEA-COMP:9602"/>
        <dbReference type="Rhea" id="RHEA-COMP:9603"/>
        <dbReference type="ChEBI" id="CHEBI:15378"/>
        <dbReference type="ChEBI" id="CHEBI:58405"/>
        <dbReference type="ChEBI" id="CHEBI:60033"/>
        <dbReference type="ChEBI" id="CHEBI:78435"/>
        <dbReference type="EC" id="2.4.99.28"/>
    </reaction>
</comment>